<feature type="transmembrane region" description="Helical" evidence="5">
    <location>
        <begin position="89"/>
        <end position="108"/>
    </location>
</feature>
<protein>
    <submittedName>
        <fullName evidence="7">O-antigen ligase family protein</fullName>
    </submittedName>
</protein>
<comment type="subcellular location">
    <subcellularLocation>
        <location evidence="1">Membrane</location>
        <topology evidence="1">Multi-pass membrane protein</topology>
    </subcellularLocation>
</comment>
<proteinExistence type="predicted"/>
<feature type="transmembrane region" description="Helical" evidence="5">
    <location>
        <begin position="12"/>
        <end position="35"/>
    </location>
</feature>
<dbReference type="Pfam" id="PF04932">
    <property type="entry name" value="Wzy_C"/>
    <property type="match status" value="1"/>
</dbReference>
<feature type="transmembrane region" description="Helical" evidence="5">
    <location>
        <begin position="120"/>
        <end position="140"/>
    </location>
</feature>
<organism evidence="7 8">
    <name type="scientific">Herbaspirillum huttiense subsp. lycopersici</name>
    <dbReference type="NCBI Taxonomy" id="3074428"/>
    <lineage>
        <taxon>Bacteria</taxon>
        <taxon>Pseudomonadati</taxon>
        <taxon>Pseudomonadota</taxon>
        <taxon>Betaproteobacteria</taxon>
        <taxon>Burkholderiales</taxon>
        <taxon>Oxalobacteraceae</taxon>
        <taxon>Herbaspirillum</taxon>
    </lineage>
</organism>
<feature type="transmembrane region" description="Helical" evidence="5">
    <location>
        <begin position="406"/>
        <end position="424"/>
    </location>
</feature>
<feature type="transmembrane region" description="Helical" evidence="5">
    <location>
        <begin position="240"/>
        <end position="256"/>
    </location>
</feature>
<evidence type="ECO:0000256" key="5">
    <source>
        <dbReference type="SAM" id="Phobius"/>
    </source>
</evidence>
<evidence type="ECO:0000256" key="4">
    <source>
        <dbReference type="ARBA" id="ARBA00023136"/>
    </source>
</evidence>
<evidence type="ECO:0000313" key="7">
    <source>
        <dbReference type="EMBL" id="MDR9846940.1"/>
    </source>
</evidence>
<sequence length="471" mass="51597">MRKINLDLTQLLILAAGVMVAVLVGMVLPVAATLLGDSVGRLAAVPALFLLGAIFVFNKRLLLLLILLLRASGDVVLESTRVGAGGGGAGLGGAINALIILIALLFFIERPRLLPRKAAVAWLIFLAWEAVCVVVSPNAAVGLKTALSLCSYFAVFVCAFYIVRTEDDFRFMVRLMIGSSVIPAIYGLVSVAMAGGVSGGFRLQSTFTHPNILAFYLTLIISLGLYVLKSPTFKLSQLQRFAFTGYLGVLMVLLLLTQTRSAWAAVLVLFVLYGLMFERRYLIYLLVLCCLSLLIPSVQQRIMDLDGGGTVVGNYAKLNSFAWRVLLWESALNWMSPSRYLTGYGVEAFGYYSNVFFPLSGNFEWKAHNVFVQLIFDIGVIGLVAYLVLFYQAFRALLRLYPRDRLGAGILICALVQYLVVSASDNMLSYLAFNWYFWMAMGMGWSLYLNGQPADKERAGQASRLPAAPAA</sequence>
<keyword evidence="2 5" id="KW-0812">Transmembrane</keyword>
<reference evidence="7" key="1">
    <citation type="submission" date="2023-09" db="EMBL/GenBank/DDBJ databases">
        <title>Description of first Herbaspirillum huttiense subsp. nephrolepsisexaltata and Herbaspirillum huttiense subsp. lycopersicon.</title>
        <authorList>
            <person name="Poudel M."/>
            <person name="Sharma A."/>
            <person name="Goss E."/>
            <person name="Tapia J.H."/>
            <person name="Harmon C.M."/>
            <person name="Jones J.B."/>
        </authorList>
    </citation>
    <scope>NUCLEOTIDE SEQUENCE</scope>
    <source>
        <strain evidence="7">SE1</strain>
    </source>
</reference>
<feature type="transmembrane region" description="Helical" evidence="5">
    <location>
        <begin position="282"/>
        <end position="299"/>
    </location>
</feature>
<dbReference type="InterPro" id="IPR051533">
    <property type="entry name" value="WaaL-like"/>
</dbReference>
<gene>
    <name evidence="7" type="ORF">RI048_01790</name>
</gene>
<keyword evidence="7" id="KW-0436">Ligase</keyword>
<name>A0ABU2EFN1_9BURK</name>
<feature type="transmembrane region" description="Helical" evidence="5">
    <location>
        <begin position="146"/>
        <end position="163"/>
    </location>
</feature>
<dbReference type="GO" id="GO:0016874">
    <property type="term" value="F:ligase activity"/>
    <property type="evidence" value="ECO:0007669"/>
    <property type="project" value="UniProtKB-KW"/>
</dbReference>
<feature type="transmembrane region" description="Helical" evidence="5">
    <location>
        <begin position="370"/>
        <end position="394"/>
    </location>
</feature>
<evidence type="ECO:0000256" key="3">
    <source>
        <dbReference type="ARBA" id="ARBA00022989"/>
    </source>
</evidence>
<dbReference type="InterPro" id="IPR007016">
    <property type="entry name" value="O-antigen_ligase-rel_domated"/>
</dbReference>
<feature type="transmembrane region" description="Helical" evidence="5">
    <location>
        <begin position="430"/>
        <end position="449"/>
    </location>
</feature>
<feature type="transmembrane region" description="Helical" evidence="5">
    <location>
        <begin position="209"/>
        <end position="228"/>
    </location>
</feature>
<feature type="domain" description="O-antigen ligase-related" evidence="6">
    <location>
        <begin position="249"/>
        <end position="387"/>
    </location>
</feature>
<dbReference type="RefSeq" id="WP_310157332.1">
    <property type="nucleotide sequence ID" value="NZ_JAVLSJ010000001.1"/>
</dbReference>
<evidence type="ECO:0000259" key="6">
    <source>
        <dbReference type="Pfam" id="PF04932"/>
    </source>
</evidence>
<evidence type="ECO:0000256" key="1">
    <source>
        <dbReference type="ARBA" id="ARBA00004141"/>
    </source>
</evidence>
<feature type="transmembrane region" description="Helical" evidence="5">
    <location>
        <begin position="262"/>
        <end position="277"/>
    </location>
</feature>
<keyword evidence="8" id="KW-1185">Reference proteome</keyword>
<evidence type="ECO:0000313" key="8">
    <source>
        <dbReference type="Proteomes" id="UP001246576"/>
    </source>
</evidence>
<feature type="transmembrane region" description="Helical" evidence="5">
    <location>
        <begin position="47"/>
        <end position="69"/>
    </location>
</feature>
<dbReference type="EMBL" id="JAVLSJ010000001">
    <property type="protein sequence ID" value="MDR9846940.1"/>
    <property type="molecule type" value="Genomic_DNA"/>
</dbReference>
<feature type="transmembrane region" description="Helical" evidence="5">
    <location>
        <begin position="175"/>
        <end position="197"/>
    </location>
</feature>
<keyword evidence="3 5" id="KW-1133">Transmembrane helix</keyword>
<dbReference type="Proteomes" id="UP001246576">
    <property type="component" value="Unassembled WGS sequence"/>
</dbReference>
<accession>A0ABU2EFN1</accession>
<dbReference type="PANTHER" id="PTHR37422:SF17">
    <property type="entry name" value="O-ANTIGEN LIGASE"/>
    <property type="match status" value="1"/>
</dbReference>
<keyword evidence="4 5" id="KW-0472">Membrane</keyword>
<dbReference type="PANTHER" id="PTHR37422">
    <property type="entry name" value="TEICHURONIC ACID BIOSYNTHESIS PROTEIN TUAE"/>
    <property type="match status" value="1"/>
</dbReference>
<evidence type="ECO:0000256" key="2">
    <source>
        <dbReference type="ARBA" id="ARBA00022692"/>
    </source>
</evidence>
<comment type="caution">
    <text evidence="7">The sequence shown here is derived from an EMBL/GenBank/DDBJ whole genome shotgun (WGS) entry which is preliminary data.</text>
</comment>